<keyword evidence="2" id="KW-0472">Membrane</keyword>
<organism evidence="3 4">
    <name type="scientific">Pandoraea anhela</name>
    <dbReference type="NCBI Taxonomy" id="2508295"/>
    <lineage>
        <taxon>Bacteria</taxon>
        <taxon>Pseudomonadati</taxon>
        <taxon>Pseudomonadota</taxon>
        <taxon>Betaproteobacteria</taxon>
        <taxon>Burkholderiales</taxon>
        <taxon>Burkholderiaceae</taxon>
        <taxon>Pandoraea</taxon>
    </lineage>
</organism>
<protein>
    <recommendedName>
        <fullName evidence="5">DUF2306 domain-containing protein</fullName>
    </recommendedName>
</protein>
<dbReference type="Proteomes" id="UP000406256">
    <property type="component" value="Unassembled WGS sequence"/>
</dbReference>
<evidence type="ECO:0000256" key="1">
    <source>
        <dbReference type="SAM" id="MobiDB-lite"/>
    </source>
</evidence>
<dbReference type="EMBL" id="CABPSB010000009">
    <property type="protein sequence ID" value="VVE15546.1"/>
    <property type="molecule type" value="Genomic_DNA"/>
</dbReference>
<keyword evidence="4" id="KW-1185">Reference proteome</keyword>
<feature type="region of interest" description="Disordered" evidence="1">
    <location>
        <begin position="126"/>
        <end position="162"/>
    </location>
</feature>
<keyword evidence="2" id="KW-1133">Transmembrane helix</keyword>
<evidence type="ECO:0008006" key="5">
    <source>
        <dbReference type="Google" id="ProtNLM"/>
    </source>
</evidence>
<evidence type="ECO:0000313" key="3">
    <source>
        <dbReference type="EMBL" id="VVE15546.1"/>
    </source>
</evidence>
<dbReference type="Pfam" id="PF10067">
    <property type="entry name" value="DUF2306"/>
    <property type="match status" value="1"/>
</dbReference>
<evidence type="ECO:0000256" key="2">
    <source>
        <dbReference type="SAM" id="Phobius"/>
    </source>
</evidence>
<feature type="transmembrane region" description="Helical" evidence="2">
    <location>
        <begin position="6"/>
        <end position="26"/>
    </location>
</feature>
<feature type="compositionally biased region" description="Polar residues" evidence="1">
    <location>
        <begin position="127"/>
        <end position="136"/>
    </location>
</feature>
<name>A0A5E4VVL9_9BURK</name>
<evidence type="ECO:0000313" key="4">
    <source>
        <dbReference type="Proteomes" id="UP000406256"/>
    </source>
</evidence>
<proteinExistence type="predicted"/>
<sequence>MTTMVGVHLGAALAAVIVGGGVLWARKGTARHRWFGRLWAAAMVATAATSFGIRELGKGHLSWLHALSAYVLVSLVLAVLAIRRGNVRAHRRQMAGLYAGLVIAGVAAVAMPGRTLGIAMAKMWQHGTPSGTSDASRTARDLDSRDGRHGGNGERSDKQAGA</sequence>
<dbReference type="AlphaFoldDB" id="A0A5E4VVL9"/>
<gene>
    <name evidence="3" type="ORF">PAN31108_02849</name>
</gene>
<dbReference type="RefSeq" id="WP_150669473.1">
    <property type="nucleotide sequence ID" value="NZ_CABPSB010000009.1"/>
</dbReference>
<keyword evidence="2" id="KW-0812">Transmembrane</keyword>
<feature type="transmembrane region" description="Helical" evidence="2">
    <location>
        <begin position="38"/>
        <end position="57"/>
    </location>
</feature>
<dbReference type="InterPro" id="IPR018750">
    <property type="entry name" value="DUF2306_membrane"/>
</dbReference>
<feature type="transmembrane region" description="Helical" evidence="2">
    <location>
        <begin position="94"/>
        <end position="113"/>
    </location>
</feature>
<feature type="transmembrane region" description="Helical" evidence="2">
    <location>
        <begin position="63"/>
        <end position="82"/>
    </location>
</feature>
<accession>A0A5E4VVL9</accession>
<feature type="compositionally biased region" description="Basic and acidic residues" evidence="1">
    <location>
        <begin position="137"/>
        <end position="162"/>
    </location>
</feature>
<dbReference type="OrthoDB" id="3749011at2"/>
<reference evidence="3 4" key="1">
    <citation type="submission" date="2019-08" db="EMBL/GenBank/DDBJ databases">
        <authorList>
            <person name="Peeters C."/>
        </authorList>
    </citation>
    <scope>NUCLEOTIDE SEQUENCE [LARGE SCALE GENOMIC DNA]</scope>
    <source>
        <strain evidence="3 4">LMG 31108</strain>
    </source>
</reference>